<feature type="transmembrane region" description="Helical" evidence="1">
    <location>
        <begin position="58"/>
        <end position="91"/>
    </location>
</feature>
<dbReference type="InterPro" id="IPR018710">
    <property type="entry name" value="DUF2232"/>
</dbReference>
<comment type="caution">
    <text evidence="2">The sequence shown here is derived from an EMBL/GenBank/DDBJ whole genome shotgun (WGS) entry which is preliminary data.</text>
</comment>
<feature type="transmembrane region" description="Helical" evidence="1">
    <location>
        <begin position="12"/>
        <end position="38"/>
    </location>
</feature>
<sequence length="311" mass="35480">MKNVYNLTQGAVFLAIYTVLLLITLYVPVIGTVINYFLPLPFILFSAKHELKSSAVFLVASILLSFIVGSFFGISLTLGFGLTGLITGYLIKKQKSRVVIFIAASFVFLLNLIVQYVVAVILFQINFIEELMTILRQSVDMSIKMLTSFGQEPDGRVIERFESGIDMIETLMPSLFVLFSFLSVFLIHLISMPIVQRLGLTPPKWKPLRELVLPKSLLWYYLFALIASLLIRPEEGTYWYWALANLVYILQFFMILQGISFVFFISYVKGYSKAIPIFVTILACLFPFVLYIVRILGIIDIGFNLRQRLIK</sequence>
<name>A0A2N5GGX4_9BACI</name>
<keyword evidence="1" id="KW-1133">Transmembrane helix</keyword>
<feature type="transmembrane region" description="Helical" evidence="1">
    <location>
        <begin position="98"/>
        <end position="125"/>
    </location>
</feature>
<feature type="transmembrane region" description="Helical" evidence="1">
    <location>
        <begin position="175"/>
        <end position="195"/>
    </location>
</feature>
<gene>
    <name evidence="2" type="ORF">CU635_20170</name>
    <name evidence="3" type="ORF">CVD25_20535</name>
</gene>
<dbReference type="AlphaFoldDB" id="A0A2N5GGX4"/>
<evidence type="ECO:0000313" key="3">
    <source>
        <dbReference type="EMBL" id="PLR89971.1"/>
    </source>
</evidence>
<keyword evidence="1" id="KW-0472">Membrane</keyword>
<dbReference type="Proteomes" id="UP000234951">
    <property type="component" value="Unassembled WGS sequence"/>
</dbReference>
<feature type="transmembrane region" description="Helical" evidence="1">
    <location>
        <begin position="216"/>
        <end position="232"/>
    </location>
</feature>
<feature type="transmembrane region" description="Helical" evidence="1">
    <location>
        <begin position="277"/>
        <end position="299"/>
    </location>
</feature>
<dbReference type="RefSeq" id="WP_101579165.1">
    <property type="nucleotide sequence ID" value="NZ_PGVA01000065.1"/>
</dbReference>
<protein>
    <submittedName>
        <fullName evidence="2">DUF2232 domain-containing protein</fullName>
    </submittedName>
</protein>
<reference evidence="3 5" key="2">
    <citation type="submission" date="2017-12" db="EMBL/GenBank/DDBJ databases">
        <title>Comparative Functional Genomics of Dry Heat Resistant strains isolated from the Viking Spacecraft.</title>
        <authorList>
            <person name="Seuylemezian A."/>
            <person name="Cooper K."/>
            <person name="Vaishampayan P."/>
        </authorList>
    </citation>
    <scope>NUCLEOTIDE SEQUENCE [LARGE SCALE GENOMIC DNA]</scope>
    <source>
        <strain evidence="3 5">ATCC 29669</strain>
    </source>
</reference>
<dbReference type="OrthoDB" id="2987886at2"/>
<accession>A0A2N5GGX4</accession>
<keyword evidence="5" id="KW-1185">Reference proteome</keyword>
<dbReference type="PANTHER" id="PTHR41324">
    <property type="entry name" value="MEMBRANE PROTEIN-RELATED"/>
    <property type="match status" value="1"/>
</dbReference>
<dbReference type="PANTHER" id="PTHR41324:SF1">
    <property type="entry name" value="DUF2232 DOMAIN-CONTAINING PROTEIN"/>
    <property type="match status" value="1"/>
</dbReference>
<dbReference type="EMBL" id="PGVA01000065">
    <property type="protein sequence ID" value="PLR79982.1"/>
    <property type="molecule type" value="Genomic_DNA"/>
</dbReference>
<evidence type="ECO:0000313" key="2">
    <source>
        <dbReference type="EMBL" id="PLR79982.1"/>
    </source>
</evidence>
<dbReference type="Pfam" id="PF09991">
    <property type="entry name" value="DUF2232"/>
    <property type="match status" value="1"/>
</dbReference>
<dbReference type="Proteomes" id="UP000235114">
    <property type="component" value="Unassembled WGS sequence"/>
</dbReference>
<keyword evidence="1" id="KW-0812">Transmembrane</keyword>
<proteinExistence type="predicted"/>
<evidence type="ECO:0000313" key="4">
    <source>
        <dbReference type="Proteomes" id="UP000234951"/>
    </source>
</evidence>
<dbReference type="EMBL" id="PGVD01000075">
    <property type="protein sequence ID" value="PLR89971.1"/>
    <property type="molecule type" value="Genomic_DNA"/>
</dbReference>
<reference evidence="2 4" key="1">
    <citation type="submission" date="2017-11" db="EMBL/GenBank/DDBJ databases">
        <title>Comparitive Functional Genomics of Dry Heat Resistant strains isolated from the Viking Spacecraft.</title>
        <authorList>
            <person name="Seuylemezian A."/>
            <person name="Cooper K."/>
            <person name="Vaishampayan P."/>
        </authorList>
    </citation>
    <scope>NUCLEOTIDE SEQUENCE [LARGE SCALE GENOMIC DNA]</scope>
    <source>
        <strain evidence="2 4">M4.6</strain>
    </source>
</reference>
<organism evidence="2 4">
    <name type="scientific">Bacillus canaveralius</name>
    <dbReference type="NCBI Taxonomy" id="1403243"/>
    <lineage>
        <taxon>Bacteria</taxon>
        <taxon>Bacillati</taxon>
        <taxon>Bacillota</taxon>
        <taxon>Bacilli</taxon>
        <taxon>Bacillales</taxon>
        <taxon>Bacillaceae</taxon>
        <taxon>Bacillus</taxon>
    </lineage>
</organism>
<evidence type="ECO:0000256" key="1">
    <source>
        <dbReference type="SAM" id="Phobius"/>
    </source>
</evidence>
<evidence type="ECO:0000313" key="5">
    <source>
        <dbReference type="Proteomes" id="UP000235114"/>
    </source>
</evidence>
<feature type="transmembrane region" description="Helical" evidence="1">
    <location>
        <begin position="238"/>
        <end position="265"/>
    </location>
</feature>